<dbReference type="AlphaFoldDB" id="A0AA96LFT2"/>
<dbReference type="CDD" id="cd06166">
    <property type="entry name" value="Sortase_D_2"/>
    <property type="match status" value="1"/>
</dbReference>
<feature type="compositionally biased region" description="Low complexity" evidence="3">
    <location>
        <begin position="75"/>
        <end position="107"/>
    </location>
</feature>
<dbReference type="InterPro" id="IPR005754">
    <property type="entry name" value="Sortase"/>
</dbReference>
<dbReference type="Proteomes" id="UP001305702">
    <property type="component" value="Chromosome"/>
</dbReference>
<dbReference type="KEGG" id="paun:MJA45_05070"/>
<protein>
    <submittedName>
        <fullName evidence="4">Class D sortase</fullName>
    </submittedName>
</protein>
<keyword evidence="1" id="KW-0378">Hydrolase</keyword>
<evidence type="ECO:0000256" key="3">
    <source>
        <dbReference type="SAM" id="MobiDB-lite"/>
    </source>
</evidence>
<dbReference type="NCBIfam" id="TIGR01076">
    <property type="entry name" value="sortase_fam"/>
    <property type="match status" value="1"/>
</dbReference>
<evidence type="ECO:0000256" key="1">
    <source>
        <dbReference type="ARBA" id="ARBA00022801"/>
    </source>
</evidence>
<evidence type="ECO:0000313" key="4">
    <source>
        <dbReference type="EMBL" id="WNQ12424.1"/>
    </source>
</evidence>
<evidence type="ECO:0000313" key="5">
    <source>
        <dbReference type="Proteomes" id="UP001305702"/>
    </source>
</evidence>
<sequence length="262" mass="27655">MRKAAALLALLLGTVLLLYPTANRMYGEYRQSLLLAEAERMAAGAEDAAESELTALEEAGLELNRLLETEEPEAGEGPMPEAAKPKPAVSSPSPAAKSAPAATAKPVARPDDRKAETPVNPAKPAKPAPSKSPPSPLLGVIEIDGIGLKLPVLDGISSANLKITAAHMPGTALPGEVGNCVIAGHNSYTYGRLFSRLHELEAGDTVTLVYKGTPYAYTIYEKKTVAPDDLTVLNRSNRDKVLTLITCTEDGSERTVLHAKLP</sequence>
<evidence type="ECO:0000256" key="2">
    <source>
        <dbReference type="PIRSR" id="PIRSR605754-1"/>
    </source>
</evidence>
<dbReference type="SUPFAM" id="SSF63817">
    <property type="entry name" value="Sortase"/>
    <property type="match status" value="1"/>
</dbReference>
<name>A0AA96LFT2_9BACL</name>
<feature type="region of interest" description="Disordered" evidence="3">
    <location>
        <begin position="71"/>
        <end position="136"/>
    </location>
</feature>
<dbReference type="EMBL" id="CP130318">
    <property type="protein sequence ID" value="WNQ12424.1"/>
    <property type="molecule type" value="Genomic_DNA"/>
</dbReference>
<accession>A0AA96LFT2</accession>
<gene>
    <name evidence="4" type="ORF">MJA45_05070</name>
</gene>
<organism evidence="4 5">
    <name type="scientific">Paenibacillus aurantius</name>
    <dbReference type="NCBI Taxonomy" id="2918900"/>
    <lineage>
        <taxon>Bacteria</taxon>
        <taxon>Bacillati</taxon>
        <taxon>Bacillota</taxon>
        <taxon>Bacilli</taxon>
        <taxon>Bacillales</taxon>
        <taxon>Paenibacillaceae</taxon>
        <taxon>Paenibacillus</taxon>
    </lineage>
</organism>
<feature type="active site" description="Proton donor/acceptor" evidence="2">
    <location>
        <position position="185"/>
    </location>
</feature>
<dbReference type="InterPro" id="IPR042000">
    <property type="entry name" value="Sortase_D_2"/>
</dbReference>
<dbReference type="InterPro" id="IPR023365">
    <property type="entry name" value="Sortase_dom-sf"/>
</dbReference>
<proteinExistence type="predicted"/>
<dbReference type="Gene3D" id="2.40.260.10">
    <property type="entry name" value="Sortase"/>
    <property type="match status" value="1"/>
</dbReference>
<dbReference type="Pfam" id="PF04203">
    <property type="entry name" value="Sortase"/>
    <property type="match status" value="1"/>
</dbReference>
<dbReference type="RefSeq" id="WP_315606201.1">
    <property type="nucleotide sequence ID" value="NZ_CP130318.1"/>
</dbReference>
<reference evidence="4 5" key="1">
    <citation type="submission" date="2022-02" db="EMBL/GenBank/DDBJ databases">
        <title>Paenibacillus sp. MBLB1776 Whole Genome Shotgun Sequencing.</title>
        <authorList>
            <person name="Hwang C.Y."/>
            <person name="Cho E.-S."/>
            <person name="Seo M.-J."/>
        </authorList>
    </citation>
    <scope>NUCLEOTIDE SEQUENCE [LARGE SCALE GENOMIC DNA]</scope>
    <source>
        <strain evidence="4 5">MBLB1776</strain>
    </source>
</reference>
<keyword evidence="5" id="KW-1185">Reference proteome</keyword>
<dbReference type="GO" id="GO:0016787">
    <property type="term" value="F:hydrolase activity"/>
    <property type="evidence" value="ECO:0007669"/>
    <property type="project" value="UniProtKB-KW"/>
</dbReference>
<feature type="compositionally biased region" description="Pro residues" evidence="3">
    <location>
        <begin position="124"/>
        <end position="136"/>
    </location>
</feature>
<feature type="active site" description="Acyl-thioester intermediate" evidence="2">
    <location>
        <position position="247"/>
    </location>
</feature>